<dbReference type="EMBL" id="RZIJ01000019">
    <property type="protein sequence ID" value="RUQ66765.1"/>
    <property type="molecule type" value="Genomic_DNA"/>
</dbReference>
<feature type="transmembrane region" description="Helical" evidence="1">
    <location>
        <begin position="138"/>
        <end position="159"/>
    </location>
</feature>
<comment type="caution">
    <text evidence="3">The sequence shown here is derived from an EMBL/GenBank/DDBJ whole genome shotgun (WGS) entry which is preliminary data.</text>
</comment>
<keyword evidence="4" id="KW-1185">Reference proteome</keyword>
<evidence type="ECO:0000313" key="3">
    <source>
        <dbReference type="EMBL" id="RUQ66765.1"/>
    </source>
</evidence>
<feature type="transmembrane region" description="Helical" evidence="1">
    <location>
        <begin position="55"/>
        <end position="74"/>
    </location>
</feature>
<dbReference type="RefSeq" id="WP_127001706.1">
    <property type="nucleotide sequence ID" value="NZ_CP173193.1"/>
</dbReference>
<feature type="domain" description="DUF1468" evidence="2">
    <location>
        <begin position="20"/>
        <end position="164"/>
    </location>
</feature>
<name>A0A433J475_9PROT</name>
<dbReference type="InterPro" id="IPR009936">
    <property type="entry name" value="DUF1468"/>
</dbReference>
<feature type="transmembrane region" description="Helical" evidence="1">
    <location>
        <begin position="95"/>
        <end position="118"/>
    </location>
</feature>
<dbReference type="AlphaFoldDB" id="A0A433J475"/>
<proteinExistence type="predicted"/>
<keyword evidence="1" id="KW-1133">Transmembrane helix</keyword>
<organism evidence="3 4">
    <name type="scientific">Azospirillum doebereinerae</name>
    <dbReference type="NCBI Taxonomy" id="92933"/>
    <lineage>
        <taxon>Bacteria</taxon>
        <taxon>Pseudomonadati</taxon>
        <taxon>Pseudomonadota</taxon>
        <taxon>Alphaproteobacteria</taxon>
        <taxon>Rhodospirillales</taxon>
        <taxon>Azospirillaceae</taxon>
        <taxon>Azospirillum</taxon>
    </lineage>
</organism>
<feature type="transmembrane region" description="Helical" evidence="1">
    <location>
        <begin position="16"/>
        <end position="35"/>
    </location>
</feature>
<dbReference type="Proteomes" id="UP000280346">
    <property type="component" value="Unassembled WGS sequence"/>
</dbReference>
<evidence type="ECO:0000259" key="2">
    <source>
        <dbReference type="Pfam" id="PF07331"/>
    </source>
</evidence>
<dbReference type="Pfam" id="PF07331">
    <property type="entry name" value="TctB"/>
    <property type="match status" value="1"/>
</dbReference>
<keyword evidence="1" id="KW-0472">Membrane</keyword>
<sequence>MSHSPEGAPGAGAPRSADIAAGIIVAVVAVAAIAVSRDFPTTGLDSDVGPARFPLIYAGILIVLSAILVIGRLLPTRRNQERAAEPAQPGTGFRFAPVAIGVVATAVYIYLISLIGYLPTTVVFLIGMMRLMGQRSWVRTPLLAVGITAFLYLIFLYGLQIPLPVGSLFEAAEL</sequence>
<protein>
    <submittedName>
        <fullName evidence="3">Tripartite tricarboxylate transporter TctB family protein</fullName>
    </submittedName>
</protein>
<evidence type="ECO:0000256" key="1">
    <source>
        <dbReference type="SAM" id="Phobius"/>
    </source>
</evidence>
<evidence type="ECO:0000313" key="4">
    <source>
        <dbReference type="Proteomes" id="UP000280346"/>
    </source>
</evidence>
<reference evidence="3 4" key="1">
    <citation type="submission" date="2018-12" db="EMBL/GenBank/DDBJ databases">
        <authorList>
            <person name="Yang Y."/>
        </authorList>
    </citation>
    <scope>NUCLEOTIDE SEQUENCE [LARGE SCALE GENOMIC DNA]</scope>
    <source>
        <strain evidence="3 4">GSF71</strain>
    </source>
</reference>
<keyword evidence="1" id="KW-0812">Transmembrane</keyword>
<dbReference type="OrthoDB" id="7347328at2"/>
<accession>A0A433J475</accession>
<gene>
    <name evidence="3" type="ORF">EJ913_21495</name>
</gene>